<dbReference type="RefSeq" id="WP_109275380.1">
    <property type="nucleotide sequence ID" value="NZ_QFKX01000002.1"/>
</dbReference>
<dbReference type="InterPro" id="IPR002903">
    <property type="entry name" value="RsmH"/>
</dbReference>
<evidence type="ECO:0000256" key="2">
    <source>
        <dbReference type="ARBA" id="ARBA00022552"/>
    </source>
</evidence>
<dbReference type="EMBL" id="QFKX01000002">
    <property type="protein sequence ID" value="PWH06785.1"/>
    <property type="molecule type" value="Genomic_DNA"/>
</dbReference>
<comment type="subcellular location">
    <subcellularLocation>
        <location evidence="6">Cytoplasm</location>
    </subcellularLocation>
</comment>
<keyword evidence="6" id="KW-0963">Cytoplasm</keyword>
<dbReference type="PIRSF" id="PIRSF004486">
    <property type="entry name" value="MraW"/>
    <property type="match status" value="1"/>
</dbReference>
<feature type="binding site" evidence="6">
    <location>
        <position position="64"/>
    </location>
    <ligand>
        <name>S-adenosyl-L-methionine</name>
        <dbReference type="ChEBI" id="CHEBI:59789"/>
    </ligand>
</feature>
<reference evidence="7 8" key="1">
    <citation type="submission" date="2018-05" db="EMBL/GenBank/DDBJ databases">
        <title>Brachybacterium sp. M1HQ-2T, whole genome shotgun sequence.</title>
        <authorList>
            <person name="Tuo L."/>
        </authorList>
    </citation>
    <scope>NUCLEOTIDE SEQUENCE [LARGE SCALE GENOMIC DNA]</scope>
    <source>
        <strain evidence="7 8">M1HQ-2</strain>
    </source>
</reference>
<dbReference type="GO" id="GO:0005737">
    <property type="term" value="C:cytoplasm"/>
    <property type="evidence" value="ECO:0007669"/>
    <property type="project" value="UniProtKB-SubCell"/>
</dbReference>
<name>A0A2U2RLW3_9MICO</name>
<keyword evidence="4 6" id="KW-0808">Transferase</keyword>
<comment type="function">
    <text evidence="6">Specifically methylates the N4 position of cytidine in position 1402 (C1402) of 16S rRNA.</text>
</comment>
<keyword evidence="5 6" id="KW-0949">S-adenosyl-L-methionine</keyword>
<gene>
    <name evidence="6" type="primary">rsmH</name>
    <name evidence="7" type="ORF">DEO23_07670</name>
</gene>
<dbReference type="InterPro" id="IPR023397">
    <property type="entry name" value="SAM-dep_MeTrfase_MraW_recog"/>
</dbReference>
<accession>A0A2U2RLW3</accession>
<evidence type="ECO:0000256" key="3">
    <source>
        <dbReference type="ARBA" id="ARBA00022603"/>
    </source>
</evidence>
<organism evidence="7 8">
    <name type="scientific">Brachybacterium endophyticum</name>
    <dbReference type="NCBI Taxonomy" id="2182385"/>
    <lineage>
        <taxon>Bacteria</taxon>
        <taxon>Bacillati</taxon>
        <taxon>Actinomycetota</taxon>
        <taxon>Actinomycetes</taxon>
        <taxon>Micrococcales</taxon>
        <taxon>Dermabacteraceae</taxon>
        <taxon>Brachybacterium</taxon>
    </lineage>
</organism>
<dbReference type="PANTHER" id="PTHR11265:SF0">
    <property type="entry name" value="12S RRNA N4-METHYLCYTIDINE METHYLTRANSFERASE"/>
    <property type="match status" value="1"/>
</dbReference>
<dbReference type="InterPro" id="IPR029063">
    <property type="entry name" value="SAM-dependent_MTases_sf"/>
</dbReference>
<dbReference type="Gene3D" id="3.40.50.150">
    <property type="entry name" value="Vaccinia Virus protein VP39"/>
    <property type="match status" value="1"/>
</dbReference>
<evidence type="ECO:0000256" key="1">
    <source>
        <dbReference type="ARBA" id="ARBA00010396"/>
    </source>
</evidence>
<keyword evidence="2 6" id="KW-0698">rRNA processing</keyword>
<evidence type="ECO:0000313" key="7">
    <source>
        <dbReference type="EMBL" id="PWH06785.1"/>
    </source>
</evidence>
<feature type="binding site" evidence="6">
    <location>
        <begin position="45"/>
        <end position="47"/>
    </location>
    <ligand>
        <name>S-adenosyl-L-methionine</name>
        <dbReference type="ChEBI" id="CHEBI:59789"/>
    </ligand>
</feature>
<dbReference type="Pfam" id="PF01795">
    <property type="entry name" value="Methyltransf_5"/>
    <property type="match status" value="1"/>
</dbReference>
<dbReference type="AlphaFoldDB" id="A0A2U2RLW3"/>
<dbReference type="GO" id="GO:0071424">
    <property type="term" value="F:rRNA (cytosine-N4-)-methyltransferase activity"/>
    <property type="evidence" value="ECO:0007669"/>
    <property type="project" value="UniProtKB-UniRule"/>
</dbReference>
<comment type="similarity">
    <text evidence="1 6">Belongs to the methyltransferase superfamily. RsmH family.</text>
</comment>
<dbReference type="EC" id="2.1.1.199" evidence="6"/>
<evidence type="ECO:0000256" key="4">
    <source>
        <dbReference type="ARBA" id="ARBA00022679"/>
    </source>
</evidence>
<dbReference type="Proteomes" id="UP000245590">
    <property type="component" value="Unassembled WGS sequence"/>
</dbReference>
<dbReference type="HAMAP" id="MF_01007">
    <property type="entry name" value="16SrRNA_methyltr_H"/>
    <property type="match status" value="1"/>
</dbReference>
<comment type="caution">
    <text evidence="7">The sequence shown here is derived from an EMBL/GenBank/DDBJ whole genome shotgun (WGS) entry which is preliminary data.</text>
</comment>
<evidence type="ECO:0000256" key="5">
    <source>
        <dbReference type="ARBA" id="ARBA00022691"/>
    </source>
</evidence>
<dbReference type="PANTHER" id="PTHR11265">
    <property type="entry name" value="S-ADENOSYL-METHYLTRANSFERASE MRAW"/>
    <property type="match status" value="1"/>
</dbReference>
<dbReference type="SUPFAM" id="SSF81799">
    <property type="entry name" value="Putative methyltransferase TM0872, insert domain"/>
    <property type="match status" value="1"/>
</dbReference>
<feature type="binding site" evidence="6">
    <location>
        <position position="120"/>
    </location>
    <ligand>
        <name>S-adenosyl-L-methionine</name>
        <dbReference type="ChEBI" id="CHEBI:59789"/>
    </ligand>
</feature>
<dbReference type="Gene3D" id="1.10.150.170">
    <property type="entry name" value="Putative methyltransferase TM0872, insert domain"/>
    <property type="match status" value="1"/>
</dbReference>
<dbReference type="NCBIfam" id="TIGR00006">
    <property type="entry name" value="16S rRNA (cytosine(1402)-N(4))-methyltransferase RsmH"/>
    <property type="match status" value="1"/>
</dbReference>
<sequence>MDEAQHPVPAEDRHAPVMLQQCIDLLAPALQDPDSLYVDATLGMAGHAVAVLDACPNARLLGIDRDTAALDLARTRLEAAGHADRIDLVHATYDQIPEVLAERGRSASAVMMDLGLSSFQIDTAERGFSYASDAPLDMRMDPASGGPTAADLLAELDQKELSRILRVYGDERFAPRIARTIVTERAEHPLRRSADLVALLDRAIPAASRAHGGHPAKRTFQALRIAVNDELTILTRAIDGALDGVAVGGRVVVESYHSGEDKIVKAALGRRTRSSAPPDLPFELEEHRPTFRALTRGALQADDDERQNNPRSASVRLRAAERLTSAH</sequence>
<feature type="binding site" evidence="6">
    <location>
        <position position="93"/>
    </location>
    <ligand>
        <name>S-adenosyl-L-methionine</name>
        <dbReference type="ChEBI" id="CHEBI:59789"/>
    </ligand>
</feature>
<feature type="binding site" evidence="6">
    <location>
        <position position="113"/>
    </location>
    <ligand>
        <name>S-adenosyl-L-methionine</name>
        <dbReference type="ChEBI" id="CHEBI:59789"/>
    </ligand>
</feature>
<evidence type="ECO:0000313" key="8">
    <source>
        <dbReference type="Proteomes" id="UP000245590"/>
    </source>
</evidence>
<dbReference type="SUPFAM" id="SSF53335">
    <property type="entry name" value="S-adenosyl-L-methionine-dependent methyltransferases"/>
    <property type="match status" value="1"/>
</dbReference>
<evidence type="ECO:0000256" key="6">
    <source>
        <dbReference type="HAMAP-Rule" id="MF_01007"/>
    </source>
</evidence>
<proteinExistence type="inferred from homology"/>
<keyword evidence="3 6" id="KW-0489">Methyltransferase</keyword>
<protein>
    <recommendedName>
        <fullName evidence="6">Ribosomal RNA small subunit methyltransferase H</fullName>
        <ecNumber evidence="6">2.1.1.199</ecNumber>
    </recommendedName>
    <alternativeName>
        <fullName evidence="6">16S rRNA m(4)C1402 methyltransferase</fullName>
    </alternativeName>
    <alternativeName>
        <fullName evidence="6">rRNA (cytosine-N(4)-)-methyltransferase RsmH</fullName>
    </alternativeName>
</protein>
<dbReference type="OrthoDB" id="9806637at2"/>
<dbReference type="GO" id="GO:0070475">
    <property type="term" value="P:rRNA base methylation"/>
    <property type="evidence" value="ECO:0007669"/>
    <property type="project" value="UniProtKB-UniRule"/>
</dbReference>
<keyword evidence="8" id="KW-1185">Reference proteome</keyword>
<comment type="catalytic activity">
    <reaction evidence="6">
        <text>cytidine(1402) in 16S rRNA + S-adenosyl-L-methionine = N(4)-methylcytidine(1402) in 16S rRNA + S-adenosyl-L-homocysteine + H(+)</text>
        <dbReference type="Rhea" id="RHEA:42928"/>
        <dbReference type="Rhea" id="RHEA-COMP:10286"/>
        <dbReference type="Rhea" id="RHEA-COMP:10287"/>
        <dbReference type="ChEBI" id="CHEBI:15378"/>
        <dbReference type="ChEBI" id="CHEBI:57856"/>
        <dbReference type="ChEBI" id="CHEBI:59789"/>
        <dbReference type="ChEBI" id="CHEBI:74506"/>
        <dbReference type="ChEBI" id="CHEBI:82748"/>
        <dbReference type="EC" id="2.1.1.199"/>
    </reaction>
</comment>